<comment type="caution">
    <text evidence="1">The sequence shown here is derived from an EMBL/GenBank/DDBJ whole genome shotgun (WGS) entry which is preliminary data.</text>
</comment>
<accession>E7FW12</accession>
<name>E7FW12_ERYRH</name>
<dbReference type="Proteomes" id="UP000003028">
    <property type="component" value="Unassembled WGS sequence"/>
</dbReference>
<organism evidence="1 2">
    <name type="scientific">Erysipelothrix rhusiopathiae ATCC 19414</name>
    <dbReference type="NCBI Taxonomy" id="525280"/>
    <lineage>
        <taxon>Bacteria</taxon>
        <taxon>Bacillati</taxon>
        <taxon>Bacillota</taxon>
        <taxon>Erysipelotrichia</taxon>
        <taxon>Erysipelotrichales</taxon>
        <taxon>Erysipelotrichaceae</taxon>
        <taxon>Erysipelothrix</taxon>
    </lineage>
</organism>
<evidence type="ECO:0000313" key="2">
    <source>
        <dbReference type="Proteomes" id="UP000003028"/>
    </source>
</evidence>
<dbReference type="AlphaFoldDB" id="E7FW12"/>
<protein>
    <submittedName>
        <fullName evidence="1">Uncharacterized protein</fullName>
    </submittedName>
</protein>
<reference evidence="1" key="1">
    <citation type="submission" date="2011-01" db="EMBL/GenBank/DDBJ databases">
        <authorList>
            <person name="Muzny D."/>
            <person name="Qin X."/>
            <person name="Buhay C."/>
            <person name="Dugan-Rocha S."/>
            <person name="Ding Y."/>
            <person name="Chen G."/>
            <person name="Hawes A."/>
            <person name="Holder M."/>
            <person name="Jhangiani S."/>
            <person name="Johnson A."/>
            <person name="Khan Z."/>
            <person name="Li Z."/>
            <person name="Liu W."/>
            <person name="Liu X."/>
            <person name="Perez L."/>
            <person name="Shen H."/>
            <person name="Wang Q."/>
            <person name="Watt J."/>
            <person name="Xi L."/>
            <person name="Xin Y."/>
            <person name="Zhou J."/>
            <person name="Deng J."/>
            <person name="Jiang H."/>
            <person name="Liu Y."/>
            <person name="Qu J."/>
            <person name="Song X.-Z."/>
            <person name="Zhang L."/>
            <person name="Villasana D."/>
            <person name="Johnson A."/>
            <person name="Liu J."/>
            <person name="Liyanage D."/>
            <person name="Lorensuhewa L."/>
            <person name="Robinson T."/>
            <person name="Song A."/>
            <person name="Song B.-B."/>
            <person name="Dinh H."/>
            <person name="Thornton R."/>
            <person name="Coyle M."/>
            <person name="Francisco L."/>
            <person name="Jackson L."/>
            <person name="Javaid M."/>
            <person name="Korchina V."/>
            <person name="Kovar C."/>
            <person name="Mata R."/>
            <person name="Mathew T."/>
            <person name="Ngo R."/>
            <person name="Nguyen L."/>
            <person name="Nguyen N."/>
            <person name="Okwuonu G."/>
            <person name="Ongeri F."/>
            <person name="Pham C."/>
            <person name="Simmons D."/>
            <person name="Wilczek-Boney K."/>
            <person name="Hale W."/>
            <person name="Jakkamsetti A."/>
            <person name="Pham P."/>
            <person name="Ruth R."/>
            <person name="San Lucas F."/>
            <person name="Warren J."/>
            <person name="Zhang J."/>
            <person name="Zhao Z."/>
            <person name="Zhou C."/>
            <person name="Zhu D."/>
            <person name="Lee S."/>
            <person name="Bess C."/>
            <person name="Blankenburg K."/>
            <person name="Forbes L."/>
            <person name="Fu Q."/>
            <person name="Gubbala S."/>
            <person name="Hirani K."/>
            <person name="Jayaseelan J.C."/>
            <person name="Lara F."/>
            <person name="Munidasa M."/>
            <person name="Palculict T."/>
            <person name="Patil S."/>
            <person name="Pu L.-L."/>
            <person name="Saada N."/>
            <person name="Tang L."/>
            <person name="Weissenberger G."/>
            <person name="Zhu Y."/>
            <person name="Hemphill L."/>
            <person name="Shang Y."/>
            <person name="Youmans B."/>
            <person name="Ayvaz T."/>
            <person name="Ross M."/>
            <person name="Santibanez J."/>
            <person name="Aqrawi P."/>
            <person name="Gross S."/>
            <person name="Joshi V."/>
            <person name="Fowler G."/>
            <person name="Nazareth L."/>
            <person name="Reid J."/>
            <person name="Worley K."/>
            <person name="Petrosino J."/>
            <person name="Highlander S."/>
            <person name="Gibbs R."/>
        </authorList>
    </citation>
    <scope>NUCLEOTIDE SEQUENCE [LARGE SCALE GENOMIC DNA]</scope>
    <source>
        <strain evidence="1">ATCC 19414</strain>
    </source>
</reference>
<dbReference type="STRING" id="1648.A2I91_03370"/>
<sequence>MHMKTQLRNILGSYGTKKNKRKDYFEKSQNKPMLSEMSSEEQAIGQALSSFVITTIITL</sequence>
<evidence type="ECO:0000313" key="1">
    <source>
        <dbReference type="EMBL" id="EFY09082.1"/>
    </source>
</evidence>
<gene>
    <name evidence="1" type="ORF">HMPREF0357_11189</name>
</gene>
<proteinExistence type="predicted"/>
<keyword evidence="2" id="KW-1185">Reference proteome</keyword>
<dbReference type="EMBL" id="ACLK02000002">
    <property type="protein sequence ID" value="EFY09082.1"/>
    <property type="molecule type" value="Genomic_DNA"/>
</dbReference>